<dbReference type="Proteomes" id="UP000288859">
    <property type="component" value="Unassembled WGS sequence"/>
</dbReference>
<dbReference type="OrthoDB" id="3438962at2759"/>
<evidence type="ECO:0000313" key="3">
    <source>
        <dbReference type="Proteomes" id="UP000288859"/>
    </source>
</evidence>
<dbReference type="EMBL" id="NAJM01000001">
    <property type="protein sequence ID" value="RVX76141.1"/>
    <property type="molecule type" value="Genomic_DNA"/>
</dbReference>
<comment type="caution">
    <text evidence="2">The sequence shown here is derived from an EMBL/GenBank/DDBJ whole genome shotgun (WGS) entry which is preliminary data.</text>
</comment>
<gene>
    <name evidence="2" type="ORF">B0A52_00498</name>
</gene>
<feature type="region of interest" description="Disordered" evidence="1">
    <location>
        <begin position="1"/>
        <end position="188"/>
    </location>
</feature>
<dbReference type="AlphaFoldDB" id="A0A438NK72"/>
<proteinExistence type="predicted"/>
<reference evidence="2 3" key="1">
    <citation type="submission" date="2017-03" db="EMBL/GenBank/DDBJ databases">
        <title>Genomes of endolithic fungi from Antarctica.</title>
        <authorList>
            <person name="Coleine C."/>
            <person name="Masonjones S."/>
            <person name="Stajich J.E."/>
        </authorList>
    </citation>
    <scope>NUCLEOTIDE SEQUENCE [LARGE SCALE GENOMIC DNA]</scope>
    <source>
        <strain evidence="2 3">CCFEE 6314</strain>
    </source>
</reference>
<organism evidence="2 3">
    <name type="scientific">Exophiala mesophila</name>
    <name type="common">Black yeast-like fungus</name>
    <dbReference type="NCBI Taxonomy" id="212818"/>
    <lineage>
        <taxon>Eukaryota</taxon>
        <taxon>Fungi</taxon>
        <taxon>Dikarya</taxon>
        <taxon>Ascomycota</taxon>
        <taxon>Pezizomycotina</taxon>
        <taxon>Eurotiomycetes</taxon>
        <taxon>Chaetothyriomycetidae</taxon>
        <taxon>Chaetothyriales</taxon>
        <taxon>Herpotrichiellaceae</taxon>
        <taxon>Exophiala</taxon>
    </lineage>
</organism>
<feature type="compositionally biased region" description="Basic and acidic residues" evidence="1">
    <location>
        <begin position="133"/>
        <end position="151"/>
    </location>
</feature>
<feature type="compositionally biased region" description="Polar residues" evidence="1">
    <location>
        <begin position="18"/>
        <end position="28"/>
    </location>
</feature>
<evidence type="ECO:0000313" key="2">
    <source>
        <dbReference type="EMBL" id="RVX76141.1"/>
    </source>
</evidence>
<sequence>MSALDPSGPSQPGQQSGLNQANNPASKTSAEEIKSQDTSAASSRTVDHRSSHDVPSSHGEAAQPSALGAGDTGPLKEKSIPESDRQGYSTGDSNLEGEQMRAPGEGEVAEAVRRGGGGGHQDADSLTENLGSKTEEHAQELHKMGEKTGKELEEEQESEDWTGKKADIAQALGQDDQARPGVVLAAED</sequence>
<feature type="compositionally biased region" description="Low complexity" evidence="1">
    <location>
        <begin position="1"/>
        <end position="17"/>
    </location>
</feature>
<evidence type="ECO:0000256" key="1">
    <source>
        <dbReference type="SAM" id="MobiDB-lite"/>
    </source>
</evidence>
<protein>
    <submittedName>
        <fullName evidence="2">Uncharacterized protein</fullName>
    </submittedName>
</protein>
<feature type="compositionally biased region" description="Basic and acidic residues" evidence="1">
    <location>
        <begin position="74"/>
        <end position="85"/>
    </location>
</feature>
<name>A0A438NK72_EXOME</name>
<dbReference type="VEuPathDB" id="FungiDB:PV10_01527"/>
<accession>A0A438NK72</accession>